<proteinExistence type="predicted"/>
<dbReference type="GO" id="GO:0110001">
    <property type="term" value="C:toxin-antitoxin complex"/>
    <property type="evidence" value="ECO:0007669"/>
    <property type="project" value="InterPro"/>
</dbReference>
<evidence type="ECO:0000256" key="2">
    <source>
        <dbReference type="ARBA" id="ARBA00022649"/>
    </source>
</evidence>
<keyword evidence="7" id="KW-1185">Reference proteome</keyword>
<sequence>MSRSPLEFLRHIQDELDFLERYRSLPDLADLVANPEAARAVLHSLLIIGEAVKNVPADWREKYSQVPWRNMARMHDKIVHHYFDVNYPIVWNVLKNDLPKLRQTVELMLRELT</sequence>
<keyword evidence="1" id="KW-0597">Phosphoprotein</keyword>
<dbReference type="Pfam" id="PF01934">
    <property type="entry name" value="HepT-like"/>
    <property type="match status" value="1"/>
</dbReference>
<name>A0A1G1SUA8_9BACT</name>
<dbReference type="InterPro" id="IPR008201">
    <property type="entry name" value="HepT-like"/>
</dbReference>
<evidence type="ECO:0000256" key="1">
    <source>
        <dbReference type="ARBA" id="ARBA00022553"/>
    </source>
</evidence>
<dbReference type="AlphaFoldDB" id="A0A1G1SUA8"/>
<organism evidence="6 7">
    <name type="scientific">Hymenobacter lapidarius</name>
    <dbReference type="NCBI Taxonomy" id="1908237"/>
    <lineage>
        <taxon>Bacteria</taxon>
        <taxon>Pseudomonadati</taxon>
        <taxon>Bacteroidota</taxon>
        <taxon>Cytophagia</taxon>
        <taxon>Cytophagales</taxon>
        <taxon>Hymenobacteraceae</taxon>
        <taxon>Hymenobacter</taxon>
    </lineage>
</organism>
<evidence type="ECO:0000256" key="5">
    <source>
        <dbReference type="ARBA" id="ARBA00022801"/>
    </source>
</evidence>
<dbReference type="RefSeq" id="WP_070730157.1">
    <property type="nucleotide sequence ID" value="NZ_MDZB01000149.1"/>
</dbReference>
<dbReference type="OrthoDB" id="955324at2"/>
<keyword evidence="3" id="KW-0540">Nuclease</keyword>
<evidence type="ECO:0000256" key="4">
    <source>
        <dbReference type="ARBA" id="ARBA00022741"/>
    </source>
</evidence>
<evidence type="ECO:0000256" key="3">
    <source>
        <dbReference type="ARBA" id="ARBA00022722"/>
    </source>
</evidence>
<dbReference type="STRING" id="1908237.BEN47_18690"/>
<dbReference type="EMBL" id="MDZB01000149">
    <property type="protein sequence ID" value="OGX82215.1"/>
    <property type="molecule type" value="Genomic_DNA"/>
</dbReference>
<dbReference type="PANTHER" id="PTHR34139:SF1">
    <property type="entry name" value="RNASE MJ1380-RELATED"/>
    <property type="match status" value="1"/>
</dbReference>
<comment type="caution">
    <text evidence="6">The sequence shown here is derived from an EMBL/GenBank/DDBJ whole genome shotgun (WGS) entry which is preliminary data.</text>
</comment>
<evidence type="ECO:0000313" key="6">
    <source>
        <dbReference type="EMBL" id="OGX82215.1"/>
    </source>
</evidence>
<dbReference type="PANTHER" id="PTHR34139">
    <property type="entry name" value="UPF0331 PROTEIN MJ0127"/>
    <property type="match status" value="1"/>
</dbReference>
<keyword evidence="2" id="KW-1277">Toxin-antitoxin system</keyword>
<protein>
    <recommendedName>
        <fullName evidence="8">DUF86 domain-containing protein</fullName>
    </recommendedName>
</protein>
<keyword evidence="4" id="KW-0547">Nucleotide-binding</keyword>
<evidence type="ECO:0008006" key="8">
    <source>
        <dbReference type="Google" id="ProtNLM"/>
    </source>
</evidence>
<reference evidence="6 7" key="1">
    <citation type="submission" date="2016-08" db="EMBL/GenBank/DDBJ databases">
        <title>Hymenobacter coccineus sp. nov., Hymenobacter lapidarius sp. nov. and Hymenobacter glacialis sp. nov., isolated from Antarctic soil.</title>
        <authorList>
            <person name="Sedlacek I."/>
            <person name="Kralova S."/>
            <person name="Kyrova K."/>
            <person name="Maslanova I."/>
            <person name="Stankova E."/>
            <person name="Vrbovska V."/>
            <person name="Nemec M."/>
            <person name="Bartak M."/>
            <person name="Svec P."/>
            <person name="Busse H.-J."/>
            <person name="Pantucek R."/>
        </authorList>
    </citation>
    <scope>NUCLEOTIDE SEQUENCE [LARGE SCALE GENOMIC DNA]</scope>
    <source>
        <strain evidence="6 7">CCM 8643</strain>
    </source>
</reference>
<evidence type="ECO:0000313" key="7">
    <source>
        <dbReference type="Proteomes" id="UP000176294"/>
    </source>
</evidence>
<dbReference type="InterPro" id="IPR051813">
    <property type="entry name" value="HepT_RNase_toxin"/>
</dbReference>
<dbReference type="GO" id="GO:0004540">
    <property type="term" value="F:RNA nuclease activity"/>
    <property type="evidence" value="ECO:0007669"/>
    <property type="project" value="InterPro"/>
</dbReference>
<dbReference type="Proteomes" id="UP000176294">
    <property type="component" value="Unassembled WGS sequence"/>
</dbReference>
<dbReference type="GO" id="GO:0000166">
    <property type="term" value="F:nucleotide binding"/>
    <property type="evidence" value="ECO:0007669"/>
    <property type="project" value="UniProtKB-KW"/>
</dbReference>
<gene>
    <name evidence="6" type="ORF">BEN47_18690</name>
</gene>
<dbReference type="GO" id="GO:0016787">
    <property type="term" value="F:hydrolase activity"/>
    <property type="evidence" value="ECO:0007669"/>
    <property type="project" value="UniProtKB-KW"/>
</dbReference>
<accession>A0A1G1SUA8</accession>
<keyword evidence="5" id="KW-0378">Hydrolase</keyword>